<dbReference type="EC" id="1.4.3.5" evidence="4"/>
<dbReference type="SUPFAM" id="SSF50475">
    <property type="entry name" value="FMN-binding split barrel"/>
    <property type="match status" value="1"/>
</dbReference>
<keyword evidence="6" id="KW-0288">FMN</keyword>
<dbReference type="EMBL" id="BEYU01000082">
    <property type="protein sequence ID" value="GBG30688.1"/>
    <property type="molecule type" value="Genomic_DNA"/>
</dbReference>
<dbReference type="PANTHER" id="PTHR10851:SF0">
    <property type="entry name" value="PYRIDOXINE-5'-PHOSPHATE OXIDASE"/>
    <property type="match status" value="1"/>
</dbReference>
<dbReference type="NCBIfam" id="TIGR00558">
    <property type="entry name" value="pdxH"/>
    <property type="match status" value="1"/>
</dbReference>
<dbReference type="Proteomes" id="UP000241890">
    <property type="component" value="Unassembled WGS sequence"/>
</dbReference>
<evidence type="ECO:0000259" key="10">
    <source>
        <dbReference type="Pfam" id="PF10590"/>
    </source>
</evidence>
<evidence type="ECO:0000256" key="7">
    <source>
        <dbReference type="ARBA" id="ARBA00023002"/>
    </source>
</evidence>
<dbReference type="HAMAP" id="MF_01629">
    <property type="entry name" value="PdxH"/>
    <property type="match status" value="1"/>
</dbReference>
<reference evidence="11 12" key="1">
    <citation type="submission" date="2017-12" db="EMBL/GenBank/DDBJ databases">
        <title>Sequencing, de novo assembly and annotation of complete genome of a new Thraustochytrid species, strain FCC1311.</title>
        <authorList>
            <person name="Sedici K."/>
            <person name="Godart F."/>
            <person name="Aiese Cigliano R."/>
            <person name="Sanseverino W."/>
            <person name="Barakat M."/>
            <person name="Ortet P."/>
            <person name="Marechal E."/>
            <person name="Cagnac O."/>
            <person name="Amato A."/>
        </authorList>
    </citation>
    <scope>NUCLEOTIDE SEQUENCE [LARGE SCALE GENOMIC DNA]</scope>
</reference>
<dbReference type="OrthoDB" id="303614at2759"/>
<comment type="pathway">
    <text evidence="2">Cofactor metabolism; pyridoxal 5'-phosphate salvage; pyridoxal 5'-phosphate from pyridoxamine 5'-phosphate: step 1/1.</text>
</comment>
<dbReference type="InterPro" id="IPR012349">
    <property type="entry name" value="Split_barrel_FMN-bd"/>
</dbReference>
<protein>
    <recommendedName>
        <fullName evidence="4">pyridoxal 5'-phosphate synthase</fullName>
        <ecNumber evidence="4">1.4.3.5</ecNumber>
    </recommendedName>
</protein>
<dbReference type="AlphaFoldDB" id="A0A2R5GLS2"/>
<comment type="caution">
    <text evidence="11">The sequence shown here is derived from an EMBL/GenBank/DDBJ whole genome shotgun (WGS) entry which is preliminary data.</text>
</comment>
<dbReference type="GO" id="GO:0010181">
    <property type="term" value="F:FMN binding"/>
    <property type="evidence" value="ECO:0007669"/>
    <property type="project" value="InterPro"/>
</dbReference>
<feature type="compositionally biased region" description="Basic and acidic residues" evidence="8">
    <location>
        <begin position="1"/>
        <end position="23"/>
    </location>
</feature>
<dbReference type="PIRSF" id="PIRSF000190">
    <property type="entry name" value="Pyd_amn-ph_oxd"/>
    <property type="match status" value="1"/>
</dbReference>
<evidence type="ECO:0000256" key="2">
    <source>
        <dbReference type="ARBA" id="ARBA00004738"/>
    </source>
</evidence>
<dbReference type="NCBIfam" id="NF004231">
    <property type="entry name" value="PRK05679.1"/>
    <property type="match status" value="1"/>
</dbReference>
<dbReference type="GO" id="GO:0004733">
    <property type="term" value="F:pyridoxamine phosphate oxidase activity"/>
    <property type="evidence" value="ECO:0007669"/>
    <property type="project" value="UniProtKB-EC"/>
</dbReference>
<evidence type="ECO:0000256" key="6">
    <source>
        <dbReference type="ARBA" id="ARBA00022643"/>
    </source>
</evidence>
<dbReference type="InterPro" id="IPR011576">
    <property type="entry name" value="Pyridox_Oxase_N"/>
</dbReference>
<accession>A0A2R5GLS2</accession>
<evidence type="ECO:0000256" key="4">
    <source>
        <dbReference type="ARBA" id="ARBA00012801"/>
    </source>
</evidence>
<dbReference type="InterPro" id="IPR019576">
    <property type="entry name" value="Pyridoxamine_oxidase_dimer_C"/>
</dbReference>
<comment type="pathway">
    <text evidence="3">Cofactor metabolism; pyridoxal 5'-phosphate salvage; pyridoxal 5'-phosphate from pyridoxine 5'-phosphate: step 1/1.</text>
</comment>
<keyword evidence="12" id="KW-1185">Reference proteome</keyword>
<dbReference type="InParanoid" id="A0A2R5GLS2"/>
<dbReference type="UniPathway" id="UPA01068">
    <property type="reaction ID" value="UER00304"/>
</dbReference>
<gene>
    <name evidence="11" type="ORF">FCC1311_069082</name>
</gene>
<dbReference type="Pfam" id="PF01243">
    <property type="entry name" value="PNPOx_N"/>
    <property type="match status" value="1"/>
</dbReference>
<dbReference type="Pfam" id="PF10590">
    <property type="entry name" value="PNP_phzG_C"/>
    <property type="match status" value="1"/>
</dbReference>
<keyword evidence="5" id="KW-0285">Flavoprotein</keyword>
<evidence type="ECO:0000256" key="8">
    <source>
        <dbReference type="SAM" id="MobiDB-lite"/>
    </source>
</evidence>
<evidence type="ECO:0000256" key="1">
    <source>
        <dbReference type="ARBA" id="ARBA00001917"/>
    </source>
</evidence>
<evidence type="ECO:0000313" key="12">
    <source>
        <dbReference type="Proteomes" id="UP000241890"/>
    </source>
</evidence>
<evidence type="ECO:0000256" key="3">
    <source>
        <dbReference type="ARBA" id="ARBA00005037"/>
    </source>
</evidence>
<dbReference type="Gene3D" id="2.30.110.10">
    <property type="entry name" value="Electron Transport, Fmn-binding Protein, Chain A"/>
    <property type="match status" value="1"/>
</dbReference>
<proteinExistence type="inferred from homology"/>
<keyword evidence="7" id="KW-0560">Oxidoreductase</keyword>
<feature type="domain" description="Pyridoxine 5'-phosphate oxidase dimerisation C-terminal" evidence="10">
    <location>
        <begin position="198"/>
        <end position="239"/>
    </location>
</feature>
<sequence>MMEHENENSSSGREDAEAQRRAGEGGQQLFGLRQFYSDEGLADDLLRQPPLELFSAWMSDARESGNVEPNAMVVSTCEDAKPSSRVVLLKLFDERGFVWFTNYESRKGRQLAANPNASILFFWQELQRSVRIEGRVERIEPELSDEYFAVRPRESQVGALASDQSQPIASREALEAKEAALKEKYAQNDDPIPRPDHWGGYRLIPDYIEFWKGRPSRLHDRLAYTKTEDGSWDAKRLQP</sequence>
<comment type="cofactor">
    <cofactor evidence="1">
        <name>FMN</name>
        <dbReference type="ChEBI" id="CHEBI:58210"/>
    </cofactor>
</comment>
<feature type="domain" description="Pyridoxamine 5'-phosphate oxidase N-terminal" evidence="9">
    <location>
        <begin position="68"/>
        <end position="177"/>
    </location>
</feature>
<organism evidence="11 12">
    <name type="scientific">Hondaea fermentalgiana</name>
    <dbReference type="NCBI Taxonomy" id="2315210"/>
    <lineage>
        <taxon>Eukaryota</taxon>
        <taxon>Sar</taxon>
        <taxon>Stramenopiles</taxon>
        <taxon>Bigyra</taxon>
        <taxon>Labyrinthulomycetes</taxon>
        <taxon>Thraustochytrida</taxon>
        <taxon>Thraustochytriidae</taxon>
        <taxon>Hondaea</taxon>
    </lineage>
</organism>
<dbReference type="PANTHER" id="PTHR10851">
    <property type="entry name" value="PYRIDOXINE-5-PHOSPHATE OXIDASE"/>
    <property type="match status" value="1"/>
</dbReference>
<name>A0A2R5GLS2_9STRA</name>
<evidence type="ECO:0000256" key="5">
    <source>
        <dbReference type="ARBA" id="ARBA00022630"/>
    </source>
</evidence>
<evidence type="ECO:0000313" key="11">
    <source>
        <dbReference type="EMBL" id="GBG30688.1"/>
    </source>
</evidence>
<dbReference type="GO" id="GO:0008615">
    <property type="term" value="P:pyridoxine biosynthetic process"/>
    <property type="evidence" value="ECO:0007669"/>
    <property type="project" value="InterPro"/>
</dbReference>
<dbReference type="InterPro" id="IPR000659">
    <property type="entry name" value="Pyridox_Oxase"/>
</dbReference>
<feature type="region of interest" description="Disordered" evidence="8">
    <location>
        <begin position="1"/>
        <end position="26"/>
    </location>
</feature>
<evidence type="ECO:0000259" key="9">
    <source>
        <dbReference type="Pfam" id="PF01243"/>
    </source>
</evidence>